<dbReference type="EMBL" id="ML145202">
    <property type="protein sequence ID" value="TBU53898.1"/>
    <property type="molecule type" value="Genomic_DNA"/>
</dbReference>
<protein>
    <submittedName>
        <fullName evidence="1">Uncharacterized protein</fullName>
    </submittedName>
</protein>
<feature type="non-terminal residue" evidence="1">
    <location>
        <position position="54"/>
    </location>
</feature>
<dbReference type="Proteomes" id="UP000292082">
    <property type="component" value="Unassembled WGS sequence"/>
</dbReference>
<dbReference type="OMA" id="RAWLPAC"/>
<evidence type="ECO:0000313" key="1">
    <source>
        <dbReference type="EMBL" id="TBU53898.1"/>
    </source>
</evidence>
<dbReference type="Gene3D" id="1.20.1280.50">
    <property type="match status" value="1"/>
</dbReference>
<gene>
    <name evidence="1" type="ORF">BD310DRAFT_766753</name>
</gene>
<dbReference type="InterPro" id="IPR036047">
    <property type="entry name" value="F-box-like_dom_sf"/>
</dbReference>
<organism evidence="1 2">
    <name type="scientific">Dichomitus squalens</name>
    <dbReference type="NCBI Taxonomy" id="114155"/>
    <lineage>
        <taxon>Eukaryota</taxon>
        <taxon>Fungi</taxon>
        <taxon>Dikarya</taxon>
        <taxon>Basidiomycota</taxon>
        <taxon>Agaricomycotina</taxon>
        <taxon>Agaricomycetes</taxon>
        <taxon>Polyporales</taxon>
        <taxon>Polyporaceae</taxon>
        <taxon>Dichomitus</taxon>
    </lineage>
</organism>
<dbReference type="AlphaFoldDB" id="A0A4Q9PG35"/>
<name>A0A4Q9PG35_9APHY</name>
<accession>A0A4Q9PG35</accession>
<proteinExistence type="predicted"/>
<sequence>MDNQSILQSPSKHNLLPAETIDNIIDYLHDDVTTLAASSLVCRAWLPACRYHLF</sequence>
<evidence type="ECO:0000313" key="2">
    <source>
        <dbReference type="Proteomes" id="UP000292082"/>
    </source>
</evidence>
<dbReference type="SUPFAM" id="SSF81383">
    <property type="entry name" value="F-box domain"/>
    <property type="match status" value="1"/>
</dbReference>
<keyword evidence="2" id="KW-1185">Reference proteome</keyword>
<reference evidence="1 2" key="1">
    <citation type="submission" date="2019-01" db="EMBL/GenBank/DDBJ databases">
        <title>Draft genome sequences of three monokaryotic isolates of the white-rot basidiomycete fungus Dichomitus squalens.</title>
        <authorList>
            <consortium name="DOE Joint Genome Institute"/>
            <person name="Lopez S.C."/>
            <person name="Andreopoulos B."/>
            <person name="Pangilinan J."/>
            <person name="Lipzen A."/>
            <person name="Riley R."/>
            <person name="Ahrendt S."/>
            <person name="Ng V."/>
            <person name="Barry K."/>
            <person name="Daum C."/>
            <person name="Grigoriev I.V."/>
            <person name="Hilden K.S."/>
            <person name="Makela M.R."/>
            <person name="de Vries R.P."/>
        </authorList>
    </citation>
    <scope>NUCLEOTIDE SEQUENCE [LARGE SCALE GENOMIC DNA]</scope>
    <source>
        <strain evidence="1 2">CBS 464.89</strain>
    </source>
</reference>